<evidence type="ECO:0000256" key="1">
    <source>
        <dbReference type="SAM" id="MobiDB-lite"/>
    </source>
</evidence>
<name>A0AAE1IF42_9HYPO</name>
<organism evidence="3 4">
    <name type="scientific">Trichoderma aggressivum f. europaeum</name>
    <dbReference type="NCBI Taxonomy" id="173218"/>
    <lineage>
        <taxon>Eukaryota</taxon>
        <taxon>Fungi</taxon>
        <taxon>Dikarya</taxon>
        <taxon>Ascomycota</taxon>
        <taxon>Pezizomycotina</taxon>
        <taxon>Sordariomycetes</taxon>
        <taxon>Hypocreomycetidae</taxon>
        <taxon>Hypocreales</taxon>
        <taxon>Hypocreaceae</taxon>
        <taxon>Trichoderma</taxon>
    </lineage>
</organism>
<evidence type="ECO:0000256" key="2">
    <source>
        <dbReference type="SAM" id="Phobius"/>
    </source>
</evidence>
<sequence length="87" mass="9947">MISGSTKMPWFEDFSVVARPAYFIFGLLLLAISSTILARRVTTIYNLFYPNRDGRPDSTQPPWYELVDEHAVDSESGEESGEEDNWL</sequence>
<keyword evidence="2" id="KW-0472">Membrane</keyword>
<dbReference type="AlphaFoldDB" id="A0AAE1IF42"/>
<dbReference type="GeneID" id="87919576"/>
<proteinExistence type="predicted"/>
<feature type="transmembrane region" description="Helical" evidence="2">
    <location>
        <begin position="20"/>
        <end position="38"/>
    </location>
</feature>
<dbReference type="EMBL" id="JAWRVG010000017">
    <property type="protein sequence ID" value="KAK4074589.1"/>
    <property type="molecule type" value="Genomic_DNA"/>
</dbReference>
<keyword evidence="2" id="KW-1133">Transmembrane helix</keyword>
<evidence type="ECO:0000313" key="4">
    <source>
        <dbReference type="Proteomes" id="UP001273209"/>
    </source>
</evidence>
<dbReference type="RefSeq" id="XP_062756010.1">
    <property type="nucleotide sequence ID" value="XM_062899671.1"/>
</dbReference>
<keyword evidence="4" id="KW-1185">Reference proteome</keyword>
<comment type="caution">
    <text evidence="3">The sequence shown here is derived from an EMBL/GenBank/DDBJ whole genome shotgun (WGS) entry which is preliminary data.</text>
</comment>
<gene>
    <name evidence="3" type="ORF">Triagg1_5185</name>
</gene>
<protein>
    <submittedName>
        <fullName evidence="3">Uncharacterized protein</fullName>
    </submittedName>
</protein>
<reference evidence="3" key="1">
    <citation type="submission" date="2023-11" db="EMBL/GenBank/DDBJ databases">
        <title>The genome sequences of three competitors of mushroom-forming fungi.</title>
        <authorList>
            <person name="Beijen E."/>
            <person name="Ohm R.A."/>
        </authorList>
    </citation>
    <scope>NUCLEOTIDE SEQUENCE</scope>
    <source>
        <strain evidence="3">CBS 100526</strain>
    </source>
</reference>
<evidence type="ECO:0000313" key="3">
    <source>
        <dbReference type="EMBL" id="KAK4074589.1"/>
    </source>
</evidence>
<feature type="region of interest" description="Disordered" evidence="1">
    <location>
        <begin position="68"/>
        <end position="87"/>
    </location>
</feature>
<feature type="compositionally biased region" description="Acidic residues" evidence="1">
    <location>
        <begin position="75"/>
        <end position="87"/>
    </location>
</feature>
<accession>A0AAE1IF42</accession>
<keyword evidence="2" id="KW-0812">Transmembrane</keyword>
<dbReference type="Proteomes" id="UP001273209">
    <property type="component" value="Unassembled WGS sequence"/>
</dbReference>